<sequence length="531" mass="60678">MKKVNFTLITLLFILSIALIGCSSGDKETANTPNEDANEEKDDNAKYGGDLHFAFNAQPPNLDPPTNTSLDTRDIGHHIFEPLLTLNTKFEVQPMLAEDYEVSDDGKEITFHLRQGIKFHNGKEVTSEDVVASMERWQELSSQAQTYLNGTTYEAVDEHTIVAHIPNPTTLDLYIIADLTQFPAIMPKEIVEKAGKEWVEEYVGTGPYKLEEWKQDQYIKLTRYEDFQSRTEPADGLAGEKKAYVDNVYFHVVQDLSTRVSGLQTGEYHVAKNITQDSAELIEADDNLKNELYTTGFPIILFNKKEGVFTDNLVRKAANAAVNVEDILIATYGNEKYYQKNHSLVKEEQTNWYTEAGKEEYELYDLELAKELLEQSSYNGEEITILTTRDIMEWYNMMVVVQQQLEQIGMNVKLDVTDSATISERLDDPSGWDLYSTSFAFRPMPIMYHFLNPEWYGWIDSEEIDELKDKILHAATQEEAEGYKDQLHEAVWDYLPAIKTGDQTTIVSMKKEIDGYQHVAGPIIWNVSLNE</sequence>
<name>A0AB39HLL4_9BACI</name>
<dbReference type="GO" id="GO:1904680">
    <property type="term" value="F:peptide transmembrane transporter activity"/>
    <property type="evidence" value="ECO:0007669"/>
    <property type="project" value="TreeGrafter"/>
</dbReference>
<dbReference type="GO" id="GO:0042597">
    <property type="term" value="C:periplasmic space"/>
    <property type="evidence" value="ECO:0007669"/>
    <property type="project" value="UniProtKB-ARBA"/>
</dbReference>
<evidence type="ECO:0000259" key="4">
    <source>
        <dbReference type="Pfam" id="PF00496"/>
    </source>
</evidence>
<evidence type="ECO:0000256" key="1">
    <source>
        <dbReference type="ARBA" id="ARBA00022729"/>
    </source>
</evidence>
<evidence type="ECO:0000256" key="2">
    <source>
        <dbReference type="SAM" id="MobiDB-lite"/>
    </source>
</evidence>
<organism evidence="5">
    <name type="scientific">Ornithinibacillus sp. 4-3</name>
    <dbReference type="NCBI Taxonomy" id="3231488"/>
    <lineage>
        <taxon>Bacteria</taxon>
        <taxon>Bacillati</taxon>
        <taxon>Bacillota</taxon>
        <taxon>Bacilli</taxon>
        <taxon>Bacillales</taxon>
        <taxon>Bacillaceae</taxon>
        <taxon>Ornithinibacillus</taxon>
    </lineage>
</organism>
<gene>
    <name evidence="5" type="ORF">AB4Y30_13710</name>
</gene>
<feature type="domain" description="Solute-binding protein family 5" evidence="4">
    <location>
        <begin position="91"/>
        <end position="443"/>
    </location>
</feature>
<protein>
    <submittedName>
        <fullName evidence="5">ABC transporter substrate-binding protein</fullName>
    </submittedName>
</protein>
<keyword evidence="1 3" id="KW-0732">Signal</keyword>
<dbReference type="PROSITE" id="PS51257">
    <property type="entry name" value="PROKAR_LIPOPROTEIN"/>
    <property type="match status" value="1"/>
</dbReference>
<dbReference type="PIRSF" id="PIRSF002741">
    <property type="entry name" value="MppA"/>
    <property type="match status" value="1"/>
</dbReference>
<dbReference type="EMBL" id="CP162599">
    <property type="protein sequence ID" value="XDK32058.1"/>
    <property type="molecule type" value="Genomic_DNA"/>
</dbReference>
<feature type="chain" id="PRO_5044319907" evidence="3">
    <location>
        <begin position="21"/>
        <end position="531"/>
    </location>
</feature>
<feature type="region of interest" description="Disordered" evidence="2">
    <location>
        <begin position="26"/>
        <end position="50"/>
    </location>
</feature>
<dbReference type="Pfam" id="PF00496">
    <property type="entry name" value="SBP_bac_5"/>
    <property type="match status" value="1"/>
</dbReference>
<proteinExistence type="predicted"/>
<dbReference type="InterPro" id="IPR000914">
    <property type="entry name" value="SBP_5_dom"/>
</dbReference>
<dbReference type="SUPFAM" id="SSF53850">
    <property type="entry name" value="Periplasmic binding protein-like II"/>
    <property type="match status" value="1"/>
</dbReference>
<dbReference type="Gene3D" id="3.40.190.10">
    <property type="entry name" value="Periplasmic binding protein-like II"/>
    <property type="match status" value="1"/>
</dbReference>
<dbReference type="RefSeq" id="WP_368652780.1">
    <property type="nucleotide sequence ID" value="NZ_CP162599.1"/>
</dbReference>
<dbReference type="PANTHER" id="PTHR30290">
    <property type="entry name" value="PERIPLASMIC BINDING COMPONENT OF ABC TRANSPORTER"/>
    <property type="match status" value="1"/>
</dbReference>
<dbReference type="PANTHER" id="PTHR30290:SF38">
    <property type="entry name" value="D,D-DIPEPTIDE-BINDING PERIPLASMIC PROTEIN DDPA-RELATED"/>
    <property type="match status" value="1"/>
</dbReference>
<dbReference type="InterPro" id="IPR039424">
    <property type="entry name" value="SBP_5"/>
</dbReference>
<dbReference type="GO" id="GO:0015833">
    <property type="term" value="P:peptide transport"/>
    <property type="evidence" value="ECO:0007669"/>
    <property type="project" value="TreeGrafter"/>
</dbReference>
<dbReference type="Gene3D" id="3.10.105.10">
    <property type="entry name" value="Dipeptide-binding Protein, Domain 3"/>
    <property type="match status" value="1"/>
</dbReference>
<dbReference type="InterPro" id="IPR030678">
    <property type="entry name" value="Peptide/Ni-bd"/>
</dbReference>
<reference evidence="5" key="1">
    <citation type="submission" date="2024-07" db="EMBL/GenBank/DDBJ databases">
        <title>Halotolerant mesophilic bacterium Ornithinibacillus sp. 4-3, sp. nov., isolated from soil.</title>
        <authorList>
            <person name="Sidarenka A.V."/>
            <person name="Guliayeva D.E."/>
            <person name="Leanovich S.I."/>
            <person name="Hileuskaya K.S."/>
            <person name="Akhremchuk A.E."/>
            <person name="Sikolenko M.A."/>
            <person name="Valentovich L.N."/>
        </authorList>
    </citation>
    <scope>NUCLEOTIDE SEQUENCE</scope>
    <source>
        <strain evidence="5">4-3</strain>
    </source>
</reference>
<feature type="signal peptide" evidence="3">
    <location>
        <begin position="1"/>
        <end position="20"/>
    </location>
</feature>
<dbReference type="CDD" id="cd08502">
    <property type="entry name" value="PBP2_NikA_DppA_OppA_like_16"/>
    <property type="match status" value="1"/>
</dbReference>
<dbReference type="AlphaFoldDB" id="A0AB39HLL4"/>
<evidence type="ECO:0000256" key="3">
    <source>
        <dbReference type="SAM" id="SignalP"/>
    </source>
</evidence>
<dbReference type="GO" id="GO:0043190">
    <property type="term" value="C:ATP-binding cassette (ABC) transporter complex"/>
    <property type="evidence" value="ECO:0007669"/>
    <property type="project" value="InterPro"/>
</dbReference>
<evidence type="ECO:0000313" key="5">
    <source>
        <dbReference type="EMBL" id="XDK32058.1"/>
    </source>
</evidence>
<accession>A0AB39HLL4</accession>